<keyword evidence="3" id="KW-1185">Reference proteome</keyword>
<protein>
    <submittedName>
        <fullName evidence="2">Uncharacterized protein</fullName>
    </submittedName>
</protein>
<dbReference type="AlphaFoldDB" id="A0A2C5XCQ7"/>
<organism evidence="2 3">
    <name type="scientific">Ceratocystis fimbriata CBS 114723</name>
    <dbReference type="NCBI Taxonomy" id="1035309"/>
    <lineage>
        <taxon>Eukaryota</taxon>
        <taxon>Fungi</taxon>
        <taxon>Dikarya</taxon>
        <taxon>Ascomycota</taxon>
        <taxon>Pezizomycotina</taxon>
        <taxon>Sordariomycetes</taxon>
        <taxon>Hypocreomycetidae</taxon>
        <taxon>Microascales</taxon>
        <taxon>Ceratocystidaceae</taxon>
        <taxon>Ceratocystis</taxon>
    </lineage>
</organism>
<feature type="region of interest" description="Disordered" evidence="1">
    <location>
        <begin position="1"/>
        <end position="48"/>
    </location>
</feature>
<accession>A0A2C5XCQ7</accession>
<evidence type="ECO:0000313" key="2">
    <source>
        <dbReference type="EMBL" id="PHH54977.1"/>
    </source>
</evidence>
<feature type="compositionally biased region" description="Polar residues" evidence="1">
    <location>
        <begin position="13"/>
        <end position="42"/>
    </location>
</feature>
<comment type="caution">
    <text evidence="2">The sequence shown here is derived from an EMBL/GenBank/DDBJ whole genome shotgun (WGS) entry which is preliminary data.</text>
</comment>
<name>A0A2C5XCQ7_9PEZI</name>
<dbReference type="EMBL" id="APWK03000017">
    <property type="protein sequence ID" value="PHH54977.1"/>
    <property type="molecule type" value="Genomic_DNA"/>
</dbReference>
<dbReference type="Proteomes" id="UP000222788">
    <property type="component" value="Unassembled WGS sequence"/>
</dbReference>
<evidence type="ECO:0000256" key="1">
    <source>
        <dbReference type="SAM" id="MobiDB-lite"/>
    </source>
</evidence>
<evidence type="ECO:0000313" key="3">
    <source>
        <dbReference type="Proteomes" id="UP000222788"/>
    </source>
</evidence>
<proteinExistence type="predicted"/>
<sequence>MNQDWAFKPPLGSASQRGLPNHSQVAQQLDQSEKGQVTQHLPSNLAEPSPALLPKSYDIVTMRLACAMQVVGVGLAGWQTQASGQRGNVCHMKLTRKPRDQDSEVEFQLAPAFFGTTSLDPISGKSAEPHIGVYADMKTGISCGFQRGHVLKSDACA</sequence>
<gene>
    <name evidence="2" type="ORF">CFIMG_007641RA00001</name>
</gene>
<reference evidence="2 3" key="1">
    <citation type="journal article" date="2013" name="Fungal Biol.">
        <title>Analysis of microsatellite markers in the genome of the plant pathogen Ceratocystis fimbriata.</title>
        <authorList>
            <person name="Simpson M.C."/>
            <person name="Wilken P.M."/>
            <person name="Coetzee M.P."/>
            <person name="Wingfield M.J."/>
            <person name="Wingfield B.D."/>
        </authorList>
    </citation>
    <scope>NUCLEOTIDE SEQUENCE [LARGE SCALE GENOMIC DNA]</scope>
    <source>
        <strain evidence="2 3">CBS 114723</strain>
    </source>
</reference>
<reference evidence="2 3" key="2">
    <citation type="journal article" date="2013" name="IMA Fungus">
        <title>IMA Genome-F 1: Ceratocystis fimbriata: Draft nuclear genome sequence for the plant pathogen, Ceratocystis fimbriata.</title>
        <authorList>
            <person name="Wilken P.M."/>
            <person name="Steenkamp E.T."/>
            <person name="Wingfield M.J."/>
            <person name="de Beer Z.W."/>
            <person name="Wingfield B.D."/>
        </authorList>
    </citation>
    <scope>NUCLEOTIDE SEQUENCE [LARGE SCALE GENOMIC DNA]</scope>
    <source>
        <strain evidence="2 3">CBS 114723</strain>
    </source>
</reference>